<keyword evidence="1" id="KW-0812">Transmembrane</keyword>
<evidence type="ECO:0000313" key="2">
    <source>
        <dbReference type="EMBL" id="PJZ83650.1"/>
    </source>
</evidence>
<organism evidence="2 3">
    <name type="scientific">Leptospira harrisiae</name>
    <dbReference type="NCBI Taxonomy" id="2023189"/>
    <lineage>
        <taxon>Bacteria</taxon>
        <taxon>Pseudomonadati</taxon>
        <taxon>Spirochaetota</taxon>
        <taxon>Spirochaetia</taxon>
        <taxon>Leptospirales</taxon>
        <taxon>Leptospiraceae</taxon>
        <taxon>Leptospira</taxon>
    </lineage>
</organism>
<evidence type="ECO:0000256" key="1">
    <source>
        <dbReference type="SAM" id="Phobius"/>
    </source>
</evidence>
<keyword evidence="1" id="KW-0472">Membrane</keyword>
<gene>
    <name evidence="2" type="ORF">CH364_15775</name>
</gene>
<dbReference type="Proteomes" id="UP000232145">
    <property type="component" value="Unassembled WGS sequence"/>
</dbReference>
<reference evidence="2 3" key="1">
    <citation type="submission" date="2017-07" db="EMBL/GenBank/DDBJ databases">
        <title>Leptospira spp. isolated from tropical soils.</title>
        <authorList>
            <person name="Thibeaux R."/>
            <person name="Iraola G."/>
            <person name="Ferres I."/>
            <person name="Bierque E."/>
            <person name="Girault D."/>
            <person name="Soupe-Gilbert M.-E."/>
            <person name="Picardeau M."/>
            <person name="Goarant C."/>
        </authorList>
    </citation>
    <scope>NUCLEOTIDE SEQUENCE [LARGE SCALE GENOMIC DNA]</scope>
    <source>
        <strain evidence="2 3">FH2-B-A1</strain>
    </source>
</reference>
<dbReference type="AlphaFoldDB" id="A0A2N0AHB7"/>
<evidence type="ECO:0000313" key="3">
    <source>
        <dbReference type="Proteomes" id="UP000232145"/>
    </source>
</evidence>
<sequence>MSYPNLLIYVFFYILSVFSFLLFDEKQVHNPAPEITILFTSLLHPIYIISLFSNIKFYYLWIPSLGFWISIFSFHVIKKVNK</sequence>
<feature type="transmembrane region" description="Helical" evidence="1">
    <location>
        <begin position="58"/>
        <end position="77"/>
    </location>
</feature>
<comment type="caution">
    <text evidence="2">The sequence shown here is derived from an EMBL/GenBank/DDBJ whole genome shotgun (WGS) entry which is preliminary data.</text>
</comment>
<keyword evidence="3" id="KW-1185">Reference proteome</keyword>
<dbReference type="EMBL" id="NPDX01000005">
    <property type="protein sequence ID" value="PJZ83650.1"/>
    <property type="molecule type" value="Genomic_DNA"/>
</dbReference>
<feature type="transmembrane region" description="Helical" evidence="1">
    <location>
        <begin position="6"/>
        <end position="23"/>
    </location>
</feature>
<protein>
    <submittedName>
        <fullName evidence="2">Uncharacterized protein</fullName>
    </submittedName>
</protein>
<feature type="transmembrane region" description="Helical" evidence="1">
    <location>
        <begin position="35"/>
        <end position="52"/>
    </location>
</feature>
<name>A0A2N0AHB7_9LEPT</name>
<keyword evidence="1" id="KW-1133">Transmembrane helix</keyword>
<accession>A0A2N0AHB7</accession>
<proteinExistence type="predicted"/>